<proteinExistence type="predicted"/>
<organism evidence="2 3">
    <name type="scientific">Candidatus Yanofskybacteria bacterium RIFCSPHIGHO2_02_FULL_39_10</name>
    <dbReference type="NCBI Taxonomy" id="1802674"/>
    <lineage>
        <taxon>Bacteria</taxon>
        <taxon>Candidatus Yanofskyibacteriota</taxon>
    </lineage>
</organism>
<evidence type="ECO:0000256" key="1">
    <source>
        <dbReference type="SAM" id="Phobius"/>
    </source>
</evidence>
<keyword evidence="1" id="KW-1133">Transmembrane helix</keyword>
<dbReference type="EMBL" id="MGJO01000039">
    <property type="protein sequence ID" value="OGN08818.1"/>
    <property type="molecule type" value="Genomic_DNA"/>
</dbReference>
<evidence type="ECO:0000313" key="3">
    <source>
        <dbReference type="Proteomes" id="UP000178908"/>
    </source>
</evidence>
<dbReference type="Proteomes" id="UP000178908">
    <property type="component" value="Unassembled WGS sequence"/>
</dbReference>
<dbReference type="AlphaFoldDB" id="A0A1F8F880"/>
<feature type="transmembrane region" description="Helical" evidence="1">
    <location>
        <begin position="36"/>
        <end position="57"/>
    </location>
</feature>
<keyword evidence="1" id="KW-0812">Transmembrane</keyword>
<comment type="caution">
    <text evidence="2">The sequence shown here is derived from an EMBL/GenBank/DDBJ whole genome shotgun (WGS) entry which is preliminary data.</text>
</comment>
<gene>
    <name evidence="2" type="ORF">A3C61_01850</name>
</gene>
<protein>
    <submittedName>
        <fullName evidence="2">Uncharacterized protein</fullName>
    </submittedName>
</protein>
<accession>A0A1F8F880</accession>
<evidence type="ECO:0000313" key="2">
    <source>
        <dbReference type="EMBL" id="OGN08818.1"/>
    </source>
</evidence>
<feature type="transmembrane region" description="Helical" evidence="1">
    <location>
        <begin position="7"/>
        <end position="30"/>
    </location>
</feature>
<sequence>MGLVLVVFLFGYFIFFVGLSLIVTALVFFLHDLMGLALLALGSFFIYFSLTVVPKFIHSAK</sequence>
<keyword evidence="1" id="KW-0472">Membrane</keyword>
<name>A0A1F8F880_9BACT</name>
<reference evidence="2 3" key="1">
    <citation type="journal article" date="2016" name="Nat. Commun.">
        <title>Thousands of microbial genomes shed light on interconnected biogeochemical processes in an aquifer system.</title>
        <authorList>
            <person name="Anantharaman K."/>
            <person name="Brown C.T."/>
            <person name="Hug L.A."/>
            <person name="Sharon I."/>
            <person name="Castelle C.J."/>
            <person name="Probst A.J."/>
            <person name="Thomas B.C."/>
            <person name="Singh A."/>
            <person name="Wilkins M.J."/>
            <person name="Karaoz U."/>
            <person name="Brodie E.L."/>
            <person name="Williams K.H."/>
            <person name="Hubbard S.S."/>
            <person name="Banfield J.F."/>
        </authorList>
    </citation>
    <scope>NUCLEOTIDE SEQUENCE [LARGE SCALE GENOMIC DNA]</scope>
</reference>